<dbReference type="Pfam" id="PF15409">
    <property type="entry name" value="PH_8"/>
    <property type="match status" value="1"/>
</dbReference>
<dbReference type="InterPro" id="IPR041680">
    <property type="entry name" value="PH_8"/>
</dbReference>
<dbReference type="GO" id="GO:0032541">
    <property type="term" value="C:cortical endoplasmic reticulum"/>
    <property type="evidence" value="ECO:0007669"/>
    <property type="project" value="TreeGrafter"/>
</dbReference>
<dbReference type="PANTHER" id="PTHR10972">
    <property type="entry name" value="OXYSTEROL-BINDING PROTEIN-RELATED"/>
    <property type="match status" value="1"/>
</dbReference>
<dbReference type="FunFam" id="2.30.29.30:FF:000369">
    <property type="entry name" value="Oxysterol binding protein"/>
    <property type="match status" value="1"/>
</dbReference>
<proteinExistence type="inferred from homology"/>
<dbReference type="FunCoup" id="A0A2K1QT25">
    <property type="interactions" value="90"/>
</dbReference>
<feature type="compositionally biased region" description="Polar residues" evidence="5">
    <location>
        <begin position="553"/>
        <end position="565"/>
    </location>
</feature>
<feature type="region of interest" description="Disordered" evidence="5">
    <location>
        <begin position="155"/>
        <end position="195"/>
    </location>
</feature>
<dbReference type="GO" id="GO:0097038">
    <property type="term" value="C:perinuclear endoplasmic reticulum"/>
    <property type="evidence" value="ECO:0007669"/>
    <property type="project" value="TreeGrafter"/>
</dbReference>
<protein>
    <recommendedName>
        <fullName evidence="6">PH domain-containing protein</fullName>
    </recommendedName>
</protein>
<evidence type="ECO:0000259" key="6">
    <source>
        <dbReference type="PROSITE" id="PS50003"/>
    </source>
</evidence>
<accession>A0A2K1QT25</accession>
<evidence type="ECO:0000256" key="5">
    <source>
        <dbReference type="SAM" id="MobiDB-lite"/>
    </source>
</evidence>
<dbReference type="GO" id="GO:0006887">
    <property type="term" value="P:exocytosis"/>
    <property type="evidence" value="ECO:0007669"/>
    <property type="project" value="TreeGrafter"/>
</dbReference>
<dbReference type="Gene3D" id="3.30.70.3490">
    <property type="match status" value="1"/>
</dbReference>
<evidence type="ECO:0000313" key="8">
    <source>
        <dbReference type="Proteomes" id="UP000243797"/>
    </source>
</evidence>
<comment type="similarity">
    <text evidence="1">Belongs to the OSBP family.</text>
</comment>
<dbReference type="Gene3D" id="2.40.160.120">
    <property type="match status" value="1"/>
</dbReference>
<keyword evidence="3" id="KW-0445">Lipid transport</keyword>
<name>A0A2K1QT25_9PEZI</name>
<feature type="compositionally biased region" description="Polar residues" evidence="5">
    <location>
        <begin position="162"/>
        <end position="190"/>
    </location>
</feature>
<feature type="region of interest" description="Disordered" evidence="5">
    <location>
        <begin position="486"/>
        <end position="608"/>
    </location>
</feature>
<keyword evidence="2" id="KW-0813">Transport</keyword>
<dbReference type="GO" id="GO:0034727">
    <property type="term" value="P:piecemeal microautophagy of the nucleus"/>
    <property type="evidence" value="ECO:0007669"/>
    <property type="project" value="TreeGrafter"/>
</dbReference>
<evidence type="ECO:0000256" key="1">
    <source>
        <dbReference type="ARBA" id="ARBA00008842"/>
    </source>
</evidence>
<dbReference type="GO" id="GO:0032934">
    <property type="term" value="F:sterol binding"/>
    <property type="evidence" value="ECO:0007669"/>
    <property type="project" value="TreeGrafter"/>
</dbReference>
<dbReference type="SMART" id="SM00233">
    <property type="entry name" value="PH"/>
    <property type="match status" value="1"/>
</dbReference>
<dbReference type="Gene3D" id="2.30.29.30">
    <property type="entry name" value="Pleckstrin-homology domain (PH domain)/Phosphotyrosine-binding domain (PTB)"/>
    <property type="match status" value="1"/>
</dbReference>
<organism evidence="7 8">
    <name type="scientific">Sphaceloma murrayae</name>
    <dbReference type="NCBI Taxonomy" id="2082308"/>
    <lineage>
        <taxon>Eukaryota</taxon>
        <taxon>Fungi</taxon>
        <taxon>Dikarya</taxon>
        <taxon>Ascomycota</taxon>
        <taxon>Pezizomycotina</taxon>
        <taxon>Dothideomycetes</taxon>
        <taxon>Dothideomycetidae</taxon>
        <taxon>Myriangiales</taxon>
        <taxon>Elsinoaceae</taxon>
        <taxon>Sphaceloma</taxon>
    </lineage>
</organism>
<dbReference type="AlphaFoldDB" id="A0A2K1QT25"/>
<feature type="compositionally biased region" description="Low complexity" evidence="5">
    <location>
        <begin position="418"/>
        <end position="431"/>
    </location>
</feature>
<gene>
    <name evidence="7" type="ORF">CAC42_4039</name>
</gene>
<feature type="region of interest" description="Disordered" evidence="5">
    <location>
        <begin position="49"/>
        <end position="83"/>
    </location>
</feature>
<feature type="compositionally biased region" description="Pro residues" evidence="5">
    <location>
        <begin position="595"/>
        <end position="605"/>
    </location>
</feature>
<dbReference type="InterPro" id="IPR000648">
    <property type="entry name" value="Oxysterol-bd"/>
</dbReference>
<dbReference type="SUPFAM" id="SSF50729">
    <property type="entry name" value="PH domain-like"/>
    <property type="match status" value="1"/>
</dbReference>
<dbReference type="EMBL" id="NKHZ01000047">
    <property type="protein sequence ID" value="PNS18080.1"/>
    <property type="molecule type" value="Genomic_DNA"/>
</dbReference>
<dbReference type="PROSITE" id="PS50003">
    <property type="entry name" value="PH_DOMAIN"/>
    <property type="match status" value="1"/>
</dbReference>
<keyword evidence="8" id="KW-1185">Reference proteome</keyword>
<feature type="region of interest" description="Disordered" evidence="5">
    <location>
        <begin position="364"/>
        <end position="461"/>
    </location>
</feature>
<dbReference type="GO" id="GO:0005829">
    <property type="term" value="C:cytosol"/>
    <property type="evidence" value="ECO:0007669"/>
    <property type="project" value="TreeGrafter"/>
</dbReference>
<feature type="compositionally biased region" description="Polar residues" evidence="5">
    <location>
        <begin position="501"/>
        <end position="511"/>
    </location>
</feature>
<evidence type="ECO:0000256" key="2">
    <source>
        <dbReference type="ARBA" id="ARBA00022448"/>
    </source>
</evidence>
<dbReference type="InterPro" id="IPR037239">
    <property type="entry name" value="OSBP_sf"/>
</dbReference>
<dbReference type="Proteomes" id="UP000243797">
    <property type="component" value="Unassembled WGS sequence"/>
</dbReference>
<dbReference type="InParanoid" id="A0A2K1QT25"/>
<dbReference type="InterPro" id="IPR011993">
    <property type="entry name" value="PH-like_dom_sf"/>
</dbReference>
<dbReference type="GO" id="GO:0030011">
    <property type="term" value="P:maintenance of cell polarity"/>
    <property type="evidence" value="ECO:0007669"/>
    <property type="project" value="TreeGrafter"/>
</dbReference>
<dbReference type="OrthoDB" id="1854502at2759"/>
<dbReference type="GO" id="GO:0120009">
    <property type="term" value="P:intermembrane lipid transfer"/>
    <property type="evidence" value="ECO:0007669"/>
    <property type="project" value="UniProtKB-ARBA"/>
</dbReference>
<keyword evidence="4" id="KW-0446">Lipid-binding</keyword>
<dbReference type="InterPro" id="IPR001849">
    <property type="entry name" value="PH_domain"/>
</dbReference>
<dbReference type="SUPFAM" id="SSF144000">
    <property type="entry name" value="Oxysterol-binding protein-like"/>
    <property type="match status" value="1"/>
</dbReference>
<dbReference type="GO" id="GO:0006897">
    <property type="term" value="P:endocytosis"/>
    <property type="evidence" value="ECO:0007669"/>
    <property type="project" value="TreeGrafter"/>
</dbReference>
<comment type="caution">
    <text evidence="7">The sequence shown here is derived from an EMBL/GenBank/DDBJ whole genome shotgun (WGS) entry which is preliminary data.</text>
</comment>
<feature type="domain" description="PH" evidence="6">
    <location>
        <begin position="215"/>
        <end position="309"/>
    </location>
</feature>
<evidence type="ECO:0000256" key="4">
    <source>
        <dbReference type="ARBA" id="ARBA00023121"/>
    </source>
</evidence>
<dbReference type="Pfam" id="PF01237">
    <property type="entry name" value="Oxysterol_BP"/>
    <property type="match status" value="1"/>
</dbReference>
<dbReference type="GO" id="GO:0005886">
    <property type="term" value="C:plasma membrane"/>
    <property type="evidence" value="ECO:0007669"/>
    <property type="project" value="TreeGrafter"/>
</dbReference>
<dbReference type="InterPro" id="IPR036598">
    <property type="entry name" value="GOLD_dom_sf"/>
</dbReference>
<dbReference type="STRING" id="2082308.A0A2K1QT25"/>
<dbReference type="SUPFAM" id="SSF101576">
    <property type="entry name" value="Supernatant protein factor (SPF), C-terminal domain"/>
    <property type="match status" value="1"/>
</dbReference>
<evidence type="ECO:0000313" key="7">
    <source>
        <dbReference type="EMBL" id="PNS18080.1"/>
    </source>
</evidence>
<reference evidence="7 8" key="1">
    <citation type="submission" date="2017-06" db="EMBL/GenBank/DDBJ databases">
        <title>Draft genome sequence of a variant of Elsinoe murrayae.</title>
        <authorList>
            <person name="Cheng Q."/>
        </authorList>
    </citation>
    <scope>NUCLEOTIDE SEQUENCE [LARGE SCALE GENOMIC DNA]</scope>
    <source>
        <strain evidence="7 8">CQ-2017a</strain>
    </source>
</reference>
<dbReference type="PANTHER" id="PTHR10972:SF203">
    <property type="entry name" value="OXYSTEROL-BINDING PROTEIN HOMOLOG 3"/>
    <property type="match status" value="1"/>
</dbReference>
<sequence>MEQLQVHSRSYIVRWIHVNPNESISWSLQPHKKGLNFGIFKHPGGKAGAAPNLPTSATLDVPPTPSDNEFGKSRRNSTAKDKDGVSAVVEKLQGIGLKCVSWTGKCEADKVSMGRFDVHDGEGGMYGLVFDNTFSKTVAKTATFVLLTHPTNAPPKSGAQLRYSQAQSAGSSTSVGNSPSLQPMTTSTESLPHDVAPSMTSLKIPRRGSATSLASGFYTGVMHKKRRKKNQGYARRFFSLDFTSSTLSYYRNSHASALRGSVPLSLAAVGVDEKRKEFSIDSGAEVWHLRLRNKKDFDSWRRALEKATTSIATPSPAIRRLSKDSEEPMSAVPLDPAVERDWHRVEQLIGRVSGSRDAVRRLAQDTDPKYNTMNGQQASSSPSASPVESNPFFQDLPEKEPQKLPFWKRKPSSGGTTSESRASLLRRSFSAQGPTTTTAPLNRPLSPAGSLPKIRAPSTVGAGEDIHDRCMALLRDLDATVSEFSSLLSESKARRRPPVSKTASRMSMESSKSVEDFFDAEEAPDAAPQMMSIRHSDEVTDERDDFFSDDESLASTTSGPNSLHQSTTLTSSSRFPTPPKTPLPSSIPSIKPRTSIPPPRQPPPSIVSFLRKNAGKDLSTVAMPVTANEPLSLLQRMCEPLENASVLALAAAASSPLDRLTYITAFAMGTLAANRVKERAVRKPFNPMLGETYELVRPLDPASPDKGTFRFLAEKVNHHPVRMAWQADDLAGKWSVAQTPRPVQKFWGKSVEVNTEGRFRVTLSIGEREEKYSWASPTAYLRNVIAGEKYVEPTGSMTVVNETDGGKAVVSFKAAGMFSGRSEEANVVLYSAGGEVLGEMKGTWTGELNRDGKVVWKAGETVSDASKNWGFTVFAAGLNEVTAVEEGKMPMTDSRLRPDQRALERGELDVAEGLKAKLEERQRGRRKVMEVHGRAHMPTWFEKVDCEEDEELWRLRAGKDGYWERRERGDWKGVVEVFET</sequence>
<dbReference type="GO" id="GO:0035621">
    <property type="term" value="P:ER to Golgi ceramide transport"/>
    <property type="evidence" value="ECO:0007669"/>
    <property type="project" value="TreeGrafter"/>
</dbReference>
<evidence type="ECO:0000256" key="3">
    <source>
        <dbReference type="ARBA" id="ARBA00023055"/>
    </source>
</evidence>
<dbReference type="CDD" id="cd13289">
    <property type="entry name" value="PH_Osh3p_yeast"/>
    <property type="match status" value="1"/>
</dbReference>
<feature type="compositionally biased region" description="Low complexity" evidence="5">
    <location>
        <begin position="376"/>
        <end position="386"/>
    </location>
</feature>
<dbReference type="FunFam" id="2.40.160.120:FF:000001">
    <property type="entry name" value="Oxysterol-binding protein"/>
    <property type="match status" value="1"/>
</dbReference>
<feature type="compositionally biased region" description="Acidic residues" evidence="5">
    <location>
        <begin position="539"/>
        <end position="552"/>
    </location>
</feature>